<proteinExistence type="inferred from homology"/>
<organism evidence="8 9">
    <name type="scientific">Vibrio sinensis</name>
    <dbReference type="NCBI Taxonomy" id="2302434"/>
    <lineage>
        <taxon>Bacteria</taxon>
        <taxon>Pseudomonadati</taxon>
        <taxon>Pseudomonadota</taxon>
        <taxon>Gammaproteobacteria</taxon>
        <taxon>Vibrionales</taxon>
        <taxon>Vibrionaceae</taxon>
        <taxon>Vibrio</taxon>
    </lineage>
</organism>
<feature type="transmembrane region" description="Helical" evidence="7">
    <location>
        <begin position="180"/>
        <end position="201"/>
    </location>
</feature>
<evidence type="ECO:0000256" key="3">
    <source>
        <dbReference type="ARBA" id="ARBA00022475"/>
    </source>
</evidence>
<feature type="transmembrane region" description="Helical" evidence="7">
    <location>
        <begin position="113"/>
        <end position="137"/>
    </location>
</feature>
<keyword evidence="9" id="KW-1185">Reference proteome</keyword>
<feature type="transmembrane region" description="Helical" evidence="7">
    <location>
        <begin position="43"/>
        <end position="65"/>
    </location>
</feature>
<dbReference type="PANTHER" id="PTHR33508">
    <property type="entry name" value="UPF0056 MEMBRANE PROTEIN YHCE"/>
    <property type="match status" value="1"/>
</dbReference>
<dbReference type="AlphaFoldDB" id="A0A3A6QCH1"/>
<feature type="transmembrane region" description="Helical" evidence="7">
    <location>
        <begin position="71"/>
        <end position="92"/>
    </location>
</feature>
<dbReference type="RefSeq" id="WP_120034603.1">
    <property type="nucleotide sequence ID" value="NZ_QVMU01000027.1"/>
</dbReference>
<evidence type="ECO:0000256" key="6">
    <source>
        <dbReference type="ARBA" id="ARBA00023136"/>
    </source>
</evidence>
<evidence type="ECO:0000256" key="2">
    <source>
        <dbReference type="ARBA" id="ARBA00009784"/>
    </source>
</evidence>
<dbReference type="Pfam" id="PF01914">
    <property type="entry name" value="MarC"/>
    <property type="match status" value="1"/>
</dbReference>
<keyword evidence="6 7" id="KW-0472">Membrane</keyword>
<evidence type="ECO:0000256" key="1">
    <source>
        <dbReference type="ARBA" id="ARBA00004651"/>
    </source>
</evidence>
<evidence type="ECO:0000256" key="5">
    <source>
        <dbReference type="ARBA" id="ARBA00022989"/>
    </source>
</evidence>
<dbReference type="OrthoDB" id="21094at2"/>
<dbReference type="PANTHER" id="PTHR33508:SF1">
    <property type="entry name" value="UPF0056 MEMBRANE PROTEIN YHCE"/>
    <property type="match status" value="1"/>
</dbReference>
<dbReference type="GO" id="GO:0005886">
    <property type="term" value="C:plasma membrane"/>
    <property type="evidence" value="ECO:0007669"/>
    <property type="project" value="UniProtKB-SubCell"/>
</dbReference>
<gene>
    <name evidence="8" type="ORF">DZ860_19825</name>
</gene>
<dbReference type="InterPro" id="IPR002771">
    <property type="entry name" value="Multi_antbiot-R_MarC"/>
</dbReference>
<accession>A0A3A6QCH1</accession>
<dbReference type="Proteomes" id="UP000273252">
    <property type="component" value="Unassembled WGS sequence"/>
</dbReference>
<feature type="transmembrane region" description="Helical" evidence="7">
    <location>
        <begin position="6"/>
        <end position="31"/>
    </location>
</feature>
<evidence type="ECO:0000313" key="8">
    <source>
        <dbReference type="EMBL" id="RJX66533.1"/>
    </source>
</evidence>
<keyword evidence="4 7" id="KW-0812">Transmembrane</keyword>
<keyword evidence="5 7" id="KW-1133">Transmembrane helix</keyword>
<feature type="transmembrane region" description="Helical" evidence="7">
    <location>
        <begin position="149"/>
        <end position="168"/>
    </location>
</feature>
<comment type="caution">
    <text evidence="8">The sequence shown here is derived from an EMBL/GenBank/DDBJ whole genome shotgun (WGS) entry which is preliminary data.</text>
</comment>
<protein>
    <recommendedName>
        <fullName evidence="7">UPF0056 membrane protein</fullName>
    </recommendedName>
</protein>
<evidence type="ECO:0000256" key="4">
    <source>
        <dbReference type="ARBA" id="ARBA00022692"/>
    </source>
</evidence>
<sequence length="213" mass="22821">MKELVLHGITVFMGFFAIMNPIANIPIFLSLTADEERETVKSIAFRSVFLAFIIISVFAISGKVIFDLFGITLYALRITGGILVFLIGFHMLQGESTHHKTKQKAYSPEQQQAALSIAVSPLATPLLAGPGTIATAMNFATDGGIDQTIITIASFAVLCIITYVLFLSGDKLVKAIGPSALNVITKMMGLILAVIGTQMFIDGAAQAYKLAFT</sequence>
<dbReference type="EMBL" id="QVMU01000027">
    <property type="protein sequence ID" value="RJX66533.1"/>
    <property type="molecule type" value="Genomic_DNA"/>
</dbReference>
<dbReference type="NCBIfam" id="TIGR00427">
    <property type="entry name" value="NAAT family transporter"/>
    <property type="match status" value="1"/>
</dbReference>
<evidence type="ECO:0000256" key="7">
    <source>
        <dbReference type="RuleBase" id="RU362048"/>
    </source>
</evidence>
<name>A0A3A6QCH1_9VIBR</name>
<reference evidence="8 9" key="1">
    <citation type="submission" date="2018-08" db="EMBL/GenBank/DDBJ databases">
        <title>Vibrio isolated from the Eastern China Marginal Seas.</title>
        <authorList>
            <person name="Li Y."/>
        </authorList>
    </citation>
    <scope>NUCLEOTIDE SEQUENCE [LARGE SCALE GENOMIC DNA]</scope>
    <source>
        <strain evidence="8 9">BEI233</strain>
    </source>
</reference>
<keyword evidence="3" id="KW-1003">Cell membrane</keyword>
<comment type="similarity">
    <text evidence="2 7">Belongs to the UPF0056 (MarC) family.</text>
</comment>
<evidence type="ECO:0000313" key="9">
    <source>
        <dbReference type="Proteomes" id="UP000273252"/>
    </source>
</evidence>
<comment type="subcellular location">
    <subcellularLocation>
        <location evidence="1 7">Cell membrane</location>
        <topology evidence="1 7">Multi-pass membrane protein</topology>
    </subcellularLocation>
</comment>